<proteinExistence type="predicted"/>
<feature type="region of interest" description="Disordered" evidence="1">
    <location>
        <begin position="79"/>
        <end position="100"/>
    </location>
</feature>
<gene>
    <name evidence="2" type="ORF">BDV40DRAFT_158840</name>
</gene>
<accession>A0A5N6UVK4</accession>
<sequence>MLQTGYEGQYEVGMTATGATVVISQYLNTNRPIIKQIWVYKGGKEGKDPADQRRPWTMDLTASESLALSFRLWTWRGTQRRNPQRKQSFPDGERPRRSTMGLATLGPLERKMEIELHRHQMRLRLLVRAAPASWSLDPATVFFTGVDLLWIPNRRISLAWDLYSVALKPSILTALVISILSRNWQCCFILDHATLTGYRDETFVRGVAVAIDIGTPPFNPIHAKGSVANGDARETFLWRRSLRKGMRRGGAHGMMTTAAGQSLGIISFSSVLVHSYLPMGL</sequence>
<dbReference type="OrthoDB" id="4502431at2759"/>
<dbReference type="Proteomes" id="UP000326950">
    <property type="component" value="Unassembled WGS sequence"/>
</dbReference>
<protein>
    <submittedName>
        <fullName evidence="2">Uncharacterized protein</fullName>
    </submittedName>
</protein>
<organism evidence="2 3">
    <name type="scientific">Aspergillus tamarii</name>
    <dbReference type="NCBI Taxonomy" id="41984"/>
    <lineage>
        <taxon>Eukaryota</taxon>
        <taxon>Fungi</taxon>
        <taxon>Dikarya</taxon>
        <taxon>Ascomycota</taxon>
        <taxon>Pezizomycotina</taxon>
        <taxon>Eurotiomycetes</taxon>
        <taxon>Eurotiomycetidae</taxon>
        <taxon>Eurotiales</taxon>
        <taxon>Aspergillaceae</taxon>
        <taxon>Aspergillus</taxon>
        <taxon>Aspergillus subgen. Circumdati</taxon>
    </lineage>
</organism>
<evidence type="ECO:0000313" key="3">
    <source>
        <dbReference type="Proteomes" id="UP000326950"/>
    </source>
</evidence>
<evidence type="ECO:0000256" key="1">
    <source>
        <dbReference type="SAM" id="MobiDB-lite"/>
    </source>
</evidence>
<dbReference type="AlphaFoldDB" id="A0A5N6UVK4"/>
<keyword evidence="3" id="KW-1185">Reference proteome</keyword>
<reference evidence="2 3" key="1">
    <citation type="submission" date="2019-04" db="EMBL/GenBank/DDBJ databases">
        <title>Friends and foes A comparative genomics study of 23 Aspergillus species from section Flavi.</title>
        <authorList>
            <consortium name="DOE Joint Genome Institute"/>
            <person name="Kjaerbolling I."/>
            <person name="Vesth T."/>
            <person name="Frisvad J.C."/>
            <person name="Nybo J.L."/>
            <person name="Theobald S."/>
            <person name="Kildgaard S."/>
            <person name="Isbrandt T."/>
            <person name="Kuo A."/>
            <person name="Sato A."/>
            <person name="Lyhne E.K."/>
            <person name="Kogle M.E."/>
            <person name="Wiebenga A."/>
            <person name="Kun R.S."/>
            <person name="Lubbers R.J."/>
            <person name="Makela M.R."/>
            <person name="Barry K."/>
            <person name="Chovatia M."/>
            <person name="Clum A."/>
            <person name="Daum C."/>
            <person name="Haridas S."/>
            <person name="He G."/>
            <person name="LaButti K."/>
            <person name="Lipzen A."/>
            <person name="Mondo S."/>
            <person name="Riley R."/>
            <person name="Salamov A."/>
            <person name="Simmons B.A."/>
            <person name="Magnuson J.K."/>
            <person name="Henrissat B."/>
            <person name="Mortensen U.H."/>
            <person name="Larsen T.O."/>
            <person name="Devries R.P."/>
            <person name="Grigoriev I.V."/>
            <person name="Machida M."/>
            <person name="Baker S.E."/>
            <person name="Andersen M.R."/>
        </authorList>
    </citation>
    <scope>NUCLEOTIDE SEQUENCE [LARGE SCALE GENOMIC DNA]</scope>
    <source>
        <strain evidence="2 3">CBS 117626</strain>
    </source>
</reference>
<evidence type="ECO:0000313" key="2">
    <source>
        <dbReference type="EMBL" id="KAE8162453.1"/>
    </source>
</evidence>
<name>A0A5N6UVK4_ASPTM</name>
<dbReference type="EMBL" id="ML738628">
    <property type="protein sequence ID" value="KAE8162453.1"/>
    <property type="molecule type" value="Genomic_DNA"/>
</dbReference>